<dbReference type="EMBL" id="JAAXLS010000003">
    <property type="protein sequence ID" value="NKQ52881.1"/>
    <property type="molecule type" value="Genomic_DNA"/>
</dbReference>
<evidence type="ECO:0000313" key="3">
    <source>
        <dbReference type="EMBL" id="NKQ52881.1"/>
    </source>
</evidence>
<sequence>MSTTPREPYVDYLRAVSLVVVVLWHWAFTILRWTPDGPQPTNPLGFFSGLWIFTWLLQVLPLFFYVGGYVHLVSWQHALARGDRMRHYVWKHVKQLLVPASALILTWAVLGIVLGTVFDLHWIRGAVMLIISPLWFIAVYLGLLVLLPVMLWLHERFDIIVLVFFGGIAMLVDIARLRYGYQWAGWINMAAVWGLAYQAGFFYRRIVEAPRRVDLALMWAGLFALMGLVFSDLYPGSMVGVPGQRLSNMAPPTFVIVALLTFQIGFAEATRPVVERLLSRPRWAHVLGVFNRFALPLFLFHTTGMALARGVVYAVYGGVISDDRAPDWVWWAERPLAVLGPLLFTIPVILIFGRHWIRPPAPPDLAGRSRHES</sequence>
<evidence type="ECO:0000259" key="2">
    <source>
        <dbReference type="Pfam" id="PF01757"/>
    </source>
</evidence>
<keyword evidence="1" id="KW-0812">Transmembrane</keyword>
<organism evidence="3 4">
    <name type="scientific">Amycolatopsis acididurans</name>
    <dbReference type="NCBI Taxonomy" id="2724524"/>
    <lineage>
        <taxon>Bacteria</taxon>
        <taxon>Bacillati</taxon>
        <taxon>Actinomycetota</taxon>
        <taxon>Actinomycetes</taxon>
        <taxon>Pseudonocardiales</taxon>
        <taxon>Pseudonocardiaceae</taxon>
        <taxon>Amycolatopsis</taxon>
    </lineage>
</organism>
<dbReference type="GO" id="GO:0016746">
    <property type="term" value="F:acyltransferase activity"/>
    <property type="evidence" value="ECO:0007669"/>
    <property type="project" value="UniProtKB-KW"/>
</dbReference>
<feature type="transmembrane region" description="Helical" evidence="1">
    <location>
        <begin position="159"/>
        <end position="177"/>
    </location>
</feature>
<keyword evidence="3" id="KW-0012">Acyltransferase</keyword>
<keyword evidence="1" id="KW-0472">Membrane</keyword>
<feature type="transmembrane region" description="Helical" evidence="1">
    <location>
        <begin position="215"/>
        <end position="234"/>
    </location>
</feature>
<dbReference type="Pfam" id="PF01757">
    <property type="entry name" value="Acyl_transf_3"/>
    <property type="match status" value="1"/>
</dbReference>
<proteinExistence type="predicted"/>
<comment type="caution">
    <text evidence="3">The sequence shown here is derived from an EMBL/GenBank/DDBJ whole genome shotgun (WGS) entry which is preliminary data.</text>
</comment>
<protein>
    <submittedName>
        <fullName evidence="3">Acyltransferase</fullName>
    </submittedName>
</protein>
<name>A0ABX1IZF0_9PSEU</name>
<feature type="transmembrane region" description="Helical" evidence="1">
    <location>
        <begin position="183"/>
        <end position="203"/>
    </location>
</feature>
<feature type="transmembrane region" description="Helical" evidence="1">
    <location>
        <begin position="295"/>
        <end position="316"/>
    </location>
</feature>
<feature type="transmembrane region" description="Helical" evidence="1">
    <location>
        <begin position="51"/>
        <end position="75"/>
    </location>
</feature>
<feature type="transmembrane region" description="Helical" evidence="1">
    <location>
        <begin position="130"/>
        <end position="152"/>
    </location>
</feature>
<evidence type="ECO:0000313" key="4">
    <source>
        <dbReference type="Proteomes" id="UP000715441"/>
    </source>
</evidence>
<reference evidence="3 4" key="1">
    <citation type="submission" date="2020-04" db="EMBL/GenBank/DDBJ databases">
        <title>Novel species.</title>
        <authorList>
            <person name="Teo W.F.A."/>
            <person name="Lipun K."/>
            <person name="Srisuk N."/>
            <person name="Duangmal K."/>
        </authorList>
    </citation>
    <scope>NUCLEOTIDE SEQUENCE [LARGE SCALE GENOMIC DNA]</scope>
    <source>
        <strain evidence="3 4">K13G38</strain>
    </source>
</reference>
<keyword evidence="3" id="KW-0808">Transferase</keyword>
<feature type="transmembrane region" description="Helical" evidence="1">
    <location>
        <begin position="12"/>
        <end position="31"/>
    </location>
</feature>
<feature type="transmembrane region" description="Helical" evidence="1">
    <location>
        <begin position="96"/>
        <end position="118"/>
    </location>
</feature>
<keyword evidence="1" id="KW-1133">Transmembrane helix</keyword>
<accession>A0ABX1IZF0</accession>
<keyword evidence="4" id="KW-1185">Reference proteome</keyword>
<evidence type="ECO:0000256" key="1">
    <source>
        <dbReference type="SAM" id="Phobius"/>
    </source>
</evidence>
<dbReference type="InterPro" id="IPR002656">
    <property type="entry name" value="Acyl_transf_3_dom"/>
</dbReference>
<feature type="transmembrane region" description="Helical" evidence="1">
    <location>
        <begin position="254"/>
        <end position="274"/>
    </location>
</feature>
<dbReference type="Proteomes" id="UP000715441">
    <property type="component" value="Unassembled WGS sequence"/>
</dbReference>
<dbReference type="RefSeq" id="WP_168513154.1">
    <property type="nucleotide sequence ID" value="NZ_JAAXLS010000003.1"/>
</dbReference>
<feature type="domain" description="Acyltransferase 3" evidence="2">
    <location>
        <begin position="8"/>
        <end position="347"/>
    </location>
</feature>
<feature type="transmembrane region" description="Helical" evidence="1">
    <location>
        <begin position="336"/>
        <end position="353"/>
    </location>
</feature>
<gene>
    <name evidence="3" type="ORF">HFP15_08300</name>
</gene>